<proteinExistence type="predicted"/>
<gene>
    <name evidence="1" type="ORF">GCM10008018_55690</name>
</gene>
<comment type="caution">
    <text evidence="1">The sequence shown here is derived from an EMBL/GenBank/DDBJ whole genome shotgun (WGS) entry which is preliminary data.</text>
</comment>
<dbReference type="Gene3D" id="3.40.190.10">
    <property type="entry name" value="Periplasmic binding protein-like II"/>
    <property type="match status" value="1"/>
</dbReference>
<evidence type="ECO:0000313" key="2">
    <source>
        <dbReference type="Proteomes" id="UP000615455"/>
    </source>
</evidence>
<dbReference type="EMBL" id="BMHE01000042">
    <property type="protein sequence ID" value="GGA02439.1"/>
    <property type="molecule type" value="Genomic_DNA"/>
</dbReference>
<accession>A0ABQ1F7H6</accession>
<evidence type="ECO:0000313" key="1">
    <source>
        <dbReference type="EMBL" id="GGA02439.1"/>
    </source>
</evidence>
<keyword evidence="2" id="KW-1185">Reference proteome</keyword>
<dbReference type="SUPFAM" id="SSF53850">
    <property type="entry name" value="Periplasmic binding protein-like II"/>
    <property type="match status" value="1"/>
</dbReference>
<reference evidence="2" key="1">
    <citation type="journal article" date="2019" name="Int. J. Syst. Evol. Microbiol.">
        <title>The Global Catalogue of Microorganisms (GCM) 10K type strain sequencing project: providing services to taxonomists for standard genome sequencing and annotation.</title>
        <authorList>
            <consortium name="The Broad Institute Genomics Platform"/>
            <consortium name="The Broad Institute Genome Sequencing Center for Infectious Disease"/>
            <person name="Wu L."/>
            <person name="Ma J."/>
        </authorList>
    </citation>
    <scope>NUCLEOTIDE SEQUENCE [LARGE SCALE GENOMIC DNA]</scope>
    <source>
        <strain evidence="2">CGMCC 1.15043</strain>
    </source>
</reference>
<organism evidence="1 2">
    <name type="scientific">Paenibacillus marchantiophytorum</name>
    <dbReference type="NCBI Taxonomy" id="1619310"/>
    <lineage>
        <taxon>Bacteria</taxon>
        <taxon>Bacillati</taxon>
        <taxon>Bacillota</taxon>
        <taxon>Bacilli</taxon>
        <taxon>Bacillales</taxon>
        <taxon>Paenibacillaceae</taxon>
        <taxon>Paenibacillus</taxon>
    </lineage>
</organism>
<protein>
    <submittedName>
        <fullName evidence="1">Uncharacterized protein</fullName>
    </submittedName>
</protein>
<dbReference type="Proteomes" id="UP000615455">
    <property type="component" value="Unassembled WGS sequence"/>
</dbReference>
<name>A0ABQ1F7H6_9BACL</name>
<sequence>MQFLNKAVSEEIINYISFGNEGKHYEKKDGKFIATKEADNIRFRVYYNMFDTVALGVQRIDQKEQRTQRFT</sequence>